<dbReference type="EMBL" id="PHWZ01000092">
    <property type="protein sequence ID" value="TEY71492.1"/>
    <property type="molecule type" value="Genomic_DNA"/>
</dbReference>
<keyword evidence="3" id="KW-1185">Reference proteome</keyword>
<feature type="region of interest" description="Disordered" evidence="1">
    <location>
        <begin position="114"/>
        <end position="194"/>
    </location>
</feature>
<comment type="caution">
    <text evidence="2">The sequence shown here is derived from an EMBL/GenBank/DDBJ whole genome shotgun (WGS) entry which is preliminary data.</text>
</comment>
<accession>A0A4Y8D6V1</accession>
<organism evidence="2 3">
    <name type="scientific">Botryotinia calthae</name>
    <dbReference type="NCBI Taxonomy" id="38488"/>
    <lineage>
        <taxon>Eukaryota</taxon>
        <taxon>Fungi</taxon>
        <taxon>Dikarya</taxon>
        <taxon>Ascomycota</taxon>
        <taxon>Pezizomycotina</taxon>
        <taxon>Leotiomycetes</taxon>
        <taxon>Helotiales</taxon>
        <taxon>Sclerotiniaceae</taxon>
        <taxon>Botryotinia</taxon>
    </lineage>
</organism>
<dbReference type="Proteomes" id="UP000297299">
    <property type="component" value="Unassembled WGS sequence"/>
</dbReference>
<protein>
    <submittedName>
        <fullName evidence="2">Uncharacterized protein</fullName>
    </submittedName>
</protein>
<reference evidence="2 3" key="1">
    <citation type="submission" date="2017-11" db="EMBL/GenBank/DDBJ databases">
        <title>Comparative genomics of Botrytis spp.</title>
        <authorList>
            <person name="Valero-Jimenez C.A."/>
            <person name="Tapia P."/>
            <person name="Veloso J."/>
            <person name="Silva-Moreno E."/>
            <person name="Staats M."/>
            <person name="Valdes J.H."/>
            <person name="Van Kan J.A.L."/>
        </authorList>
    </citation>
    <scope>NUCLEOTIDE SEQUENCE [LARGE SCALE GENOMIC DNA]</scope>
    <source>
        <strain evidence="2 3">MUCL2830</strain>
    </source>
</reference>
<gene>
    <name evidence="2" type="ORF">BOTCAL_0092g00260</name>
</gene>
<evidence type="ECO:0000256" key="1">
    <source>
        <dbReference type="SAM" id="MobiDB-lite"/>
    </source>
</evidence>
<name>A0A4Y8D6V1_9HELO</name>
<proteinExistence type="predicted"/>
<evidence type="ECO:0000313" key="3">
    <source>
        <dbReference type="Proteomes" id="UP000297299"/>
    </source>
</evidence>
<dbReference type="AlphaFoldDB" id="A0A4Y8D6V1"/>
<feature type="compositionally biased region" description="Acidic residues" evidence="1">
    <location>
        <begin position="114"/>
        <end position="164"/>
    </location>
</feature>
<sequence>MAELGPSGEPQHAPLQRNLLGCQFTYDNINLLQCNGYSFDSLPDPEIFHEKYYDINYWKAQLAFRGASSAGNNMVELIERCIHAELPDRIHPRVAVATIHLSRRWGRLTWGEDQWSDDEEEEWEEDWESEGDDEEIYDGETGNEEEDEGEDQDDDDEDMDEDDPGFGFGGFEEPVNDVSNGGGDRTVIQRSYRL</sequence>
<evidence type="ECO:0000313" key="2">
    <source>
        <dbReference type="EMBL" id="TEY71492.1"/>
    </source>
</evidence>
<dbReference type="OrthoDB" id="3557347at2759"/>